<dbReference type="Pfam" id="PF00392">
    <property type="entry name" value="GntR"/>
    <property type="match status" value="1"/>
</dbReference>
<dbReference type="PANTHER" id="PTHR43537:SF6">
    <property type="entry name" value="HTH-TYPE TRANSCRIPTIONAL REPRESSOR RSPR"/>
    <property type="match status" value="1"/>
</dbReference>
<dbReference type="InterPro" id="IPR000524">
    <property type="entry name" value="Tscrpt_reg_HTH_GntR"/>
</dbReference>
<keyword evidence="1" id="KW-0805">Transcription regulation</keyword>
<reference evidence="5 6" key="1">
    <citation type="submission" date="2007-05" db="EMBL/GenBank/DDBJ databases">
        <title>Complete sequence of chromosome of Acidiphilium cryptum JF-5.</title>
        <authorList>
            <consortium name="US DOE Joint Genome Institute"/>
            <person name="Copeland A."/>
            <person name="Lucas S."/>
            <person name="Lapidus A."/>
            <person name="Barry K."/>
            <person name="Detter J.C."/>
            <person name="Glavina del Rio T."/>
            <person name="Hammon N."/>
            <person name="Israni S."/>
            <person name="Dalin E."/>
            <person name="Tice H."/>
            <person name="Pitluck S."/>
            <person name="Sims D."/>
            <person name="Brettin T."/>
            <person name="Bruce D."/>
            <person name="Han C."/>
            <person name="Schmutz J."/>
            <person name="Larimer F."/>
            <person name="Land M."/>
            <person name="Hauser L."/>
            <person name="Kyrpides N."/>
            <person name="Kim E."/>
            <person name="Magnuson T."/>
            <person name="Richardson P."/>
        </authorList>
    </citation>
    <scope>NUCLEOTIDE SEQUENCE [LARGE SCALE GENOMIC DNA]</scope>
    <source>
        <strain evidence="5 6">JF-5</strain>
    </source>
</reference>
<dbReference type="InterPro" id="IPR008920">
    <property type="entry name" value="TF_FadR/GntR_C"/>
</dbReference>
<name>A5FZN1_ACICJ</name>
<dbReference type="Gene3D" id="1.20.120.530">
    <property type="entry name" value="GntR ligand-binding domain-like"/>
    <property type="match status" value="1"/>
</dbReference>
<dbReference type="GO" id="GO:0003677">
    <property type="term" value="F:DNA binding"/>
    <property type="evidence" value="ECO:0007669"/>
    <property type="project" value="UniProtKB-KW"/>
</dbReference>
<dbReference type="eggNOG" id="COG1802">
    <property type="taxonomic scope" value="Bacteria"/>
</dbReference>
<feature type="domain" description="HTH gntR-type" evidence="4">
    <location>
        <begin position="33"/>
        <end position="100"/>
    </location>
</feature>
<organism evidence="5 6">
    <name type="scientific">Acidiphilium cryptum (strain JF-5)</name>
    <dbReference type="NCBI Taxonomy" id="349163"/>
    <lineage>
        <taxon>Bacteria</taxon>
        <taxon>Pseudomonadati</taxon>
        <taxon>Pseudomonadota</taxon>
        <taxon>Alphaproteobacteria</taxon>
        <taxon>Acetobacterales</taxon>
        <taxon>Acidocellaceae</taxon>
        <taxon>Acidiphilium</taxon>
    </lineage>
</organism>
<keyword evidence="6" id="KW-1185">Reference proteome</keyword>
<protein>
    <submittedName>
        <fullName evidence="5">Transcriptional regulator, GntR family</fullName>
    </submittedName>
</protein>
<dbReference type="EMBL" id="CP000697">
    <property type="protein sequence ID" value="ABQ31063.1"/>
    <property type="molecule type" value="Genomic_DNA"/>
</dbReference>
<keyword evidence="3" id="KW-0804">Transcription</keyword>
<dbReference type="SUPFAM" id="SSF46785">
    <property type="entry name" value="Winged helix' DNA-binding domain"/>
    <property type="match status" value="1"/>
</dbReference>
<dbReference type="Gene3D" id="1.10.10.10">
    <property type="entry name" value="Winged helix-like DNA-binding domain superfamily/Winged helix DNA-binding domain"/>
    <property type="match status" value="1"/>
</dbReference>
<dbReference type="SMART" id="SM00345">
    <property type="entry name" value="HTH_GNTR"/>
    <property type="match status" value="1"/>
</dbReference>
<dbReference type="Proteomes" id="UP000000245">
    <property type="component" value="Chromosome"/>
</dbReference>
<dbReference type="PROSITE" id="PS50949">
    <property type="entry name" value="HTH_GNTR"/>
    <property type="match status" value="1"/>
</dbReference>
<dbReference type="InterPro" id="IPR011711">
    <property type="entry name" value="GntR_C"/>
</dbReference>
<dbReference type="HOGENOM" id="CLU_017584_5_2_5"/>
<dbReference type="GO" id="GO:0003700">
    <property type="term" value="F:DNA-binding transcription factor activity"/>
    <property type="evidence" value="ECO:0007669"/>
    <property type="project" value="InterPro"/>
</dbReference>
<evidence type="ECO:0000313" key="6">
    <source>
        <dbReference type="Proteomes" id="UP000000245"/>
    </source>
</evidence>
<dbReference type="RefSeq" id="WP_012039679.1">
    <property type="nucleotide sequence ID" value="NC_009484.1"/>
</dbReference>
<dbReference type="SMART" id="SM00895">
    <property type="entry name" value="FCD"/>
    <property type="match status" value="1"/>
</dbReference>
<sequence>MPRPRKQPAETGNPAAEDPFLASLGALRLDPAIGKTAQIYTIIRNGIVQLKLPPGAAINEREICARLGISRTPLREAILQLAAENLVTVVPSSGTSVAPIHIQDAFDGQMVRDALEMRVVRLAASRMNLAFERALAANMAAQRKASAARDFDEFYLLDEDFHRLISECGASPTVWRIINGAKAQLDRIRRLGFPRPHHAETVLAEHQAIFDGLMRRDSERAAAAMQTHLDRVFETVRLLIAERRDYFSPDAGEVAQRAGRPAGA</sequence>
<dbReference type="InterPro" id="IPR036390">
    <property type="entry name" value="WH_DNA-bd_sf"/>
</dbReference>
<dbReference type="InterPro" id="IPR036388">
    <property type="entry name" value="WH-like_DNA-bd_sf"/>
</dbReference>
<proteinExistence type="predicted"/>
<dbReference type="CDD" id="cd07377">
    <property type="entry name" value="WHTH_GntR"/>
    <property type="match status" value="1"/>
</dbReference>
<evidence type="ECO:0000256" key="1">
    <source>
        <dbReference type="ARBA" id="ARBA00023015"/>
    </source>
</evidence>
<evidence type="ECO:0000256" key="2">
    <source>
        <dbReference type="ARBA" id="ARBA00023125"/>
    </source>
</evidence>
<dbReference type="SUPFAM" id="SSF48008">
    <property type="entry name" value="GntR ligand-binding domain-like"/>
    <property type="match status" value="1"/>
</dbReference>
<dbReference type="PRINTS" id="PR00035">
    <property type="entry name" value="HTHGNTR"/>
</dbReference>
<evidence type="ECO:0000256" key="3">
    <source>
        <dbReference type="ARBA" id="ARBA00023163"/>
    </source>
</evidence>
<accession>A5FZN1</accession>
<gene>
    <name evidence="5" type="ordered locus">Acry_1861</name>
</gene>
<evidence type="ECO:0000313" key="5">
    <source>
        <dbReference type="EMBL" id="ABQ31063.1"/>
    </source>
</evidence>
<keyword evidence="2" id="KW-0238">DNA-binding</keyword>
<dbReference type="AlphaFoldDB" id="A5FZN1"/>
<dbReference type="STRING" id="349163.Acry_1861"/>
<dbReference type="KEGG" id="acr:Acry_1861"/>
<dbReference type="Pfam" id="PF07729">
    <property type="entry name" value="FCD"/>
    <property type="match status" value="1"/>
</dbReference>
<dbReference type="PANTHER" id="PTHR43537">
    <property type="entry name" value="TRANSCRIPTIONAL REGULATOR, GNTR FAMILY"/>
    <property type="match status" value="1"/>
</dbReference>
<evidence type="ECO:0000259" key="4">
    <source>
        <dbReference type="PROSITE" id="PS50949"/>
    </source>
</evidence>